<feature type="transmembrane region" description="Helical" evidence="1">
    <location>
        <begin position="98"/>
        <end position="121"/>
    </location>
</feature>
<reference evidence="2" key="1">
    <citation type="submission" date="2022-06" db="EMBL/GenBank/DDBJ databases">
        <title>Draft genome sequences of Leminorella grimontii str. JCM5902.</title>
        <authorList>
            <person name="Wakabayashi Y."/>
            <person name="Kojima K."/>
        </authorList>
    </citation>
    <scope>NUCLEOTIDE SEQUENCE</scope>
    <source>
        <strain evidence="2">JCM 5902</strain>
    </source>
</reference>
<proteinExistence type="predicted"/>
<name>A0AAV5N8B3_9GAMM</name>
<dbReference type="EMBL" id="BRLH01000010">
    <property type="protein sequence ID" value="GKX56967.1"/>
    <property type="molecule type" value="Genomic_DNA"/>
</dbReference>
<evidence type="ECO:0000313" key="3">
    <source>
        <dbReference type="Proteomes" id="UP001058124"/>
    </source>
</evidence>
<organism evidence="2 3">
    <name type="scientific">Leminorella grimontii</name>
    <dbReference type="NCBI Taxonomy" id="82981"/>
    <lineage>
        <taxon>Bacteria</taxon>
        <taxon>Pseudomonadati</taxon>
        <taxon>Pseudomonadota</taxon>
        <taxon>Gammaproteobacteria</taxon>
        <taxon>Enterobacterales</taxon>
        <taxon>Budviciaceae</taxon>
        <taxon>Leminorella</taxon>
    </lineage>
</organism>
<gene>
    <name evidence="2" type="ORF">SOASR030_30790</name>
</gene>
<evidence type="ECO:0000313" key="2">
    <source>
        <dbReference type="EMBL" id="GKX56967.1"/>
    </source>
</evidence>
<dbReference type="RefSeq" id="WP_036024170.1">
    <property type="nucleotide sequence ID" value="NZ_BRLH01000010.1"/>
</dbReference>
<feature type="transmembrane region" description="Helical" evidence="1">
    <location>
        <begin position="66"/>
        <end position="86"/>
    </location>
</feature>
<evidence type="ECO:0008006" key="4">
    <source>
        <dbReference type="Google" id="ProtNLM"/>
    </source>
</evidence>
<comment type="caution">
    <text evidence="2">The sequence shown here is derived from an EMBL/GenBank/DDBJ whole genome shotgun (WGS) entry which is preliminary data.</text>
</comment>
<keyword evidence="1" id="KW-0812">Transmembrane</keyword>
<keyword evidence="1" id="KW-1133">Transmembrane helix</keyword>
<dbReference type="AlphaFoldDB" id="A0AAV5N8B3"/>
<evidence type="ECO:0000256" key="1">
    <source>
        <dbReference type="SAM" id="Phobius"/>
    </source>
</evidence>
<accession>A0AAV5N8B3</accession>
<dbReference type="Proteomes" id="UP001058124">
    <property type="component" value="Unassembled WGS sequence"/>
</dbReference>
<feature type="transmembrane region" description="Helical" evidence="1">
    <location>
        <begin position="141"/>
        <end position="167"/>
    </location>
</feature>
<protein>
    <recommendedName>
        <fullName evidence="4">DUF2269 domain-containing protein</fullName>
    </recommendedName>
</protein>
<keyword evidence="3" id="KW-1185">Reference proteome</keyword>
<keyword evidence="1" id="KW-0472">Membrane</keyword>
<sequence length="174" mass="19482">MNHATPARTALSQLAHIIIVLVLLLPLCSQALAFLCSMLVDSSCWFSRDLTYDATLLLSRDTQVDLTKWFCLVIFCLGVLFMGSLYGKHAALPVRRWLCYGPFAAFIGYSAVIYGLSVGVFGSLKQEAIEAALLPFFWRHAFFYEPTLLALMAFLTYVLFTAGVLLARFRRPVL</sequence>